<feature type="compositionally biased region" description="Basic and acidic residues" evidence="1">
    <location>
        <begin position="690"/>
        <end position="717"/>
    </location>
</feature>
<feature type="compositionally biased region" description="Basic and acidic residues" evidence="1">
    <location>
        <begin position="1159"/>
        <end position="1171"/>
    </location>
</feature>
<feature type="compositionally biased region" description="Basic residues" evidence="1">
    <location>
        <begin position="1079"/>
        <end position="1089"/>
    </location>
</feature>
<reference evidence="2 3" key="1">
    <citation type="journal article" date="2014" name="Nat. Commun.">
        <title>Klebsormidium flaccidum genome reveals primary factors for plant terrestrial adaptation.</title>
        <authorList>
            <person name="Hori K."/>
            <person name="Maruyama F."/>
            <person name="Fujisawa T."/>
            <person name="Togashi T."/>
            <person name="Yamamoto N."/>
            <person name="Seo M."/>
            <person name="Sato S."/>
            <person name="Yamada T."/>
            <person name="Mori H."/>
            <person name="Tajima N."/>
            <person name="Moriyama T."/>
            <person name="Ikeuchi M."/>
            <person name="Watanabe M."/>
            <person name="Wada H."/>
            <person name="Kobayashi K."/>
            <person name="Saito M."/>
            <person name="Masuda T."/>
            <person name="Sasaki-Sekimoto Y."/>
            <person name="Mashiguchi K."/>
            <person name="Awai K."/>
            <person name="Shimojima M."/>
            <person name="Masuda S."/>
            <person name="Iwai M."/>
            <person name="Nobusawa T."/>
            <person name="Narise T."/>
            <person name="Kondo S."/>
            <person name="Saito H."/>
            <person name="Sato R."/>
            <person name="Murakawa M."/>
            <person name="Ihara Y."/>
            <person name="Oshima-Yamada Y."/>
            <person name="Ohtaka K."/>
            <person name="Satoh M."/>
            <person name="Sonobe K."/>
            <person name="Ishii M."/>
            <person name="Ohtani R."/>
            <person name="Kanamori-Sato M."/>
            <person name="Honoki R."/>
            <person name="Miyazaki D."/>
            <person name="Mochizuki H."/>
            <person name="Umetsu J."/>
            <person name="Higashi K."/>
            <person name="Shibata D."/>
            <person name="Kamiya Y."/>
            <person name="Sato N."/>
            <person name="Nakamura Y."/>
            <person name="Tabata S."/>
            <person name="Ida S."/>
            <person name="Kurokawa K."/>
            <person name="Ohta H."/>
        </authorList>
    </citation>
    <scope>NUCLEOTIDE SEQUENCE [LARGE SCALE GENOMIC DNA]</scope>
    <source>
        <strain evidence="2 3">NIES-2285</strain>
    </source>
</reference>
<feature type="compositionally biased region" description="Basic and acidic residues" evidence="1">
    <location>
        <begin position="596"/>
        <end position="613"/>
    </location>
</feature>
<feature type="compositionally biased region" description="Basic and acidic residues" evidence="1">
    <location>
        <begin position="494"/>
        <end position="522"/>
    </location>
</feature>
<protein>
    <submittedName>
        <fullName evidence="2">Uncharacterized protein</fullName>
    </submittedName>
</protein>
<feature type="compositionally biased region" description="Polar residues" evidence="1">
    <location>
        <begin position="1175"/>
        <end position="1185"/>
    </location>
</feature>
<name>A0A1Y1HSI6_KLENI</name>
<feature type="compositionally biased region" description="Basic and acidic residues" evidence="1">
    <location>
        <begin position="1244"/>
        <end position="1265"/>
    </location>
</feature>
<proteinExistence type="predicted"/>
<feature type="compositionally biased region" description="Basic and acidic residues" evidence="1">
    <location>
        <begin position="333"/>
        <end position="345"/>
    </location>
</feature>
<feature type="region of interest" description="Disordered" evidence="1">
    <location>
        <begin position="277"/>
        <end position="357"/>
    </location>
</feature>
<feature type="compositionally biased region" description="Polar residues" evidence="1">
    <location>
        <begin position="657"/>
        <end position="667"/>
    </location>
</feature>
<feature type="region of interest" description="Disordered" evidence="1">
    <location>
        <begin position="1329"/>
        <end position="1422"/>
    </location>
</feature>
<feature type="compositionally biased region" description="Polar residues" evidence="1">
    <location>
        <begin position="786"/>
        <end position="796"/>
    </location>
</feature>
<feature type="compositionally biased region" description="Low complexity" evidence="1">
    <location>
        <begin position="1365"/>
        <end position="1377"/>
    </location>
</feature>
<feature type="compositionally biased region" description="Basic and acidic residues" evidence="1">
    <location>
        <begin position="760"/>
        <end position="775"/>
    </location>
</feature>
<feature type="region of interest" description="Disordered" evidence="1">
    <location>
        <begin position="373"/>
        <end position="393"/>
    </location>
</feature>
<feature type="region of interest" description="Disordered" evidence="1">
    <location>
        <begin position="948"/>
        <end position="1273"/>
    </location>
</feature>
<feature type="compositionally biased region" description="Basic and acidic residues" evidence="1">
    <location>
        <begin position="1203"/>
        <end position="1230"/>
    </location>
</feature>
<feature type="compositionally biased region" description="Basic and acidic residues" evidence="1">
    <location>
        <begin position="529"/>
        <end position="545"/>
    </location>
</feature>
<feature type="compositionally biased region" description="Low complexity" evidence="1">
    <location>
        <begin position="57"/>
        <end position="69"/>
    </location>
</feature>
<feature type="compositionally biased region" description="Polar residues" evidence="1">
    <location>
        <begin position="1090"/>
        <end position="1100"/>
    </location>
</feature>
<feature type="region of interest" description="Disordered" evidence="1">
    <location>
        <begin position="51"/>
        <end position="73"/>
    </location>
</feature>
<evidence type="ECO:0000313" key="3">
    <source>
        <dbReference type="Proteomes" id="UP000054558"/>
    </source>
</evidence>
<gene>
    <name evidence="2" type="ORF">KFL_000320250</name>
</gene>
<dbReference type="Proteomes" id="UP000054558">
    <property type="component" value="Unassembled WGS sequence"/>
</dbReference>
<feature type="compositionally biased region" description="Basic residues" evidence="1">
    <location>
        <begin position="951"/>
        <end position="961"/>
    </location>
</feature>
<feature type="compositionally biased region" description="Low complexity" evidence="1">
    <location>
        <begin position="380"/>
        <end position="392"/>
    </location>
</feature>
<feature type="region of interest" description="Disordered" evidence="1">
    <location>
        <begin position="473"/>
        <end position="717"/>
    </location>
</feature>
<feature type="region of interest" description="Disordered" evidence="1">
    <location>
        <begin position="739"/>
        <end position="907"/>
    </location>
</feature>
<dbReference type="EMBL" id="DF236981">
    <property type="protein sequence ID" value="GAQ79526.1"/>
    <property type="molecule type" value="Genomic_DNA"/>
</dbReference>
<feature type="region of interest" description="Disordered" evidence="1">
    <location>
        <begin position="140"/>
        <end position="164"/>
    </location>
</feature>
<feature type="compositionally biased region" description="Low complexity" evidence="1">
    <location>
        <begin position="679"/>
        <end position="689"/>
    </location>
</feature>
<feature type="compositionally biased region" description="Polar residues" evidence="1">
    <location>
        <begin position="1125"/>
        <end position="1134"/>
    </location>
</feature>
<feature type="compositionally biased region" description="Basic and acidic residues" evidence="1">
    <location>
        <begin position="1067"/>
        <end position="1078"/>
    </location>
</feature>
<evidence type="ECO:0000313" key="2">
    <source>
        <dbReference type="EMBL" id="GAQ79526.1"/>
    </source>
</evidence>
<feature type="compositionally biased region" description="Polar residues" evidence="1">
    <location>
        <begin position="820"/>
        <end position="840"/>
    </location>
</feature>
<organism evidence="2 3">
    <name type="scientific">Klebsormidium nitens</name>
    <name type="common">Green alga</name>
    <name type="synonym">Ulothrix nitens</name>
    <dbReference type="NCBI Taxonomy" id="105231"/>
    <lineage>
        <taxon>Eukaryota</taxon>
        <taxon>Viridiplantae</taxon>
        <taxon>Streptophyta</taxon>
        <taxon>Klebsormidiophyceae</taxon>
        <taxon>Klebsormidiales</taxon>
        <taxon>Klebsormidiaceae</taxon>
        <taxon>Klebsormidium</taxon>
    </lineage>
</organism>
<feature type="compositionally biased region" description="Basic and acidic residues" evidence="1">
    <location>
        <begin position="996"/>
        <end position="1007"/>
    </location>
</feature>
<accession>A0A1Y1HSI6</accession>
<dbReference type="OMA" id="DESHRAN"/>
<sequence length="1509" mass="160532">MEDAQTLPADSTESIPLRRAADALASQRFAGAIQSGRPRKWSIEMGSAVSEISSRPGENAGNAGALGNGEKWRETSRVEKVWEKLERTLRQIDRKKSAEVAPIGSDVLPGLGALENGEDCAKRCTVSEEVKALADKLNVRRPRRQSWDEQGNNAESAESRERHSVEFMHATRKQWQLVKGDSLQALAAIGALHYDRTAESTFRAGSDELARSSTLVHEPPRLESGLVTETSNKPNLETLDQMHNQEYGEATESRQPGSEAGVRERLVLQRVDGRLRWTPEGGSPVDEGIAEPRPGQWEPEQKGGGSINQANAIESKPRRAVQEIGGQYTAPSSEHETETRPEHPAGRNTGGATSVSHELLRLTSVAESIRRRAAGGVQITSSSSRRPESGTSALRVARSMQEAQGLVLGAIRKQRELVSELTPSSVKASADSSVSPSINSQREGLNLMQRAWTGEQVDSEVVIRIQMRSPRGRQEIVSAGEGVGGGGASSTGKYLHEGRVKREGEREPRSQIEESGRRDERGAGQSERGAYESEVNGRRGIRERNGVAVPNEVRQDADESSNGSGQAGANPIETKIGGLGALGNAEEEGSAQSEAEAGRWFDKRSGAVDRGGLENDDESTDAVAVAAASRHKTGGQEQAEQREGGGKLLSGLRDRSTSMGQFASAESSGALEPSRLENVGVQAESAAAADVREATEIEHDRRQSEGWGKRSATHPDEVLDVERGGESQSVLELEIAAPCDDELKGGVGSAKDFFTPRKAGGKEEHLSGNEGRQREGASPGGVANFDSPSSAANLGTSRPAELAWGGNGQVSARGLGEETPAQSGNHTTGGSTVTSPSEGLTSRPVGSRLSRPTAFGWRPSGGEWGEEEPSLNPGIANPVTVNPAKGNPANVDSATVNRATVARPAERRLSLESLPLDGERAGFAARAKAWRERLGTCAIVSSAWGPDGGCKTKKGSVKKAGVKGTGECTEDVGAREKRNRCDRKGGSGAWGAEEWAAEKEVEEERQGRWLGRPGDGSEWLEAGSEKIRAWDGDLPGELEGGTADKPGGSEEVAETLRVQNSGAVNRETLRKKLPEGRGRSRRAAKHRYTGSKSASPSSGRGRNGRPSADSRIGREKQKRGGKQSRPVSGESTGRSKPGGERSESFSPRRSRFFEAVPVSREDRRNGTERNWKTGCESSSGSSNGDNFERETSVSAGPESVSPEAERNGGTEFRFGREERRGRSVTRSEHRSRPRSRLSTSPRSRSYDRRSAQRKRTEMLRARPKTDGSALRAVGRDGTGILRNAEAATKGGEAVLFGGDENMEKVDTSSKAPPSLETLIPSVTTILTENEACNGKVPPESGARTEDGSASATNGVVKEKKVSGPLLDSDSAGADLDSNGNARGPPRSTLDRLTGSVSASKGGESAATEQSRNAAEDANVQPERDEGFEVLNGGRVDAAVFLSAAGRLRAAAQQVRAWVEVGEQAKLQGLTDTILGICEETALAALKAAGTVEVAEKASPPALPYMDSFS</sequence>
<feature type="region of interest" description="Disordered" evidence="1">
    <location>
        <begin position="210"/>
        <end position="232"/>
    </location>
</feature>
<evidence type="ECO:0000256" key="1">
    <source>
        <dbReference type="SAM" id="MobiDB-lite"/>
    </source>
</evidence>
<keyword evidence="3" id="KW-1185">Reference proteome</keyword>